<organism evidence="4 5">
    <name type="scientific">Halobaculum lipolyticum</name>
    <dbReference type="NCBI Taxonomy" id="3032001"/>
    <lineage>
        <taxon>Archaea</taxon>
        <taxon>Methanobacteriati</taxon>
        <taxon>Methanobacteriota</taxon>
        <taxon>Stenosarchaea group</taxon>
        <taxon>Halobacteria</taxon>
        <taxon>Halobacteriales</taxon>
        <taxon>Haloferacaceae</taxon>
        <taxon>Halobaculum</taxon>
    </lineage>
</organism>
<feature type="compositionally biased region" description="Basic and acidic residues" evidence="1">
    <location>
        <begin position="80"/>
        <end position="94"/>
    </location>
</feature>
<feature type="domain" description="CNNM transmembrane" evidence="3">
    <location>
        <begin position="2"/>
        <end position="73"/>
    </location>
</feature>
<comment type="caution">
    <text evidence="4">The sequence shown here is derived from an EMBL/GenBank/DDBJ whole genome shotgun (WGS) entry which is preliminary data.</text>
</comment>
<feature type="transmembrane region" description="Helical" evidence="2">
    <location>
        <begin position="47"/>
        <end position="69"/>
    </location>
</feature>
<accession>A0ABD5W9H5</accession>
<dbReference type="Proteomes" id="UP001596461">
    <property type="component" value="Unassembled WGS sequence"/>
</dbReference>
<keyword evidence="2" id="KW-1133">Transmembrane helix</keyword>
<proteinExistence type="predicted"/>
<keyword evidence="5" id="KW-1185">Reference proteome</keyword>
<evidence type="ECO:0000313" key="5">
    <source>
        <dbReference type="Proteomes" id="UP001596461"/>
    </source>
</evidence>
<evidence type="ECO:0000313" key="4">
    <source>
        <dbReference type="EMBL" id="MFC7068622.1"/>
    </source>
</evidence>
<dbReference type="EMBL" id="JBHTAH010000002">
    <property type="protein sequence ID" value="MFC7068622.1"/>
    <property type="molecule type" value="Genomic_DNA"/>
</dbReference>
<reference evidence="4 5" key="1">
    <citation type="journal article" date="2019" name="Int. J. Syst. Evol. Microbiol.">
        <title>The Global Catalogue of Microorganisms (GCM) 10K type strain sequencing project: providing services to taxonomists for standard genome sequencing and annotation.</title>
        <authorList>
            <consortium name="The Broad Institute Genomics Platform"/>
            <consortium name="The Broad Institute Genome Sequencing Center for Infectious Disease"/>
            <person name="Wu L."/>
            <person name="Ma J."/>
        </authorList>
    </citation>
    <scope>NUCLEOTIDE SEQUENCE [LARGE SCALE GENOMIC DNA]</scope>
    <source>
        <strain evidence="4 5">DT31</strain>
    </source>
</reference>
<protein>
    <submittedName>
        <fullName evidence="4">DUF21 domain-containing protein</fullName>
    </submittedName>
</protein>
<dbReference type="AlphaFoldDB" id="A0ABD5W9H5"/>
<dbReference type="Pfam" id="PF01595">
    <property type="entry name" value="CNNM"/>
    <property type="match status" value="1"/>
</dbReference>
<feature type="region of interest" description="Disordered" evidence="1">
    <location>
        <begin position="80"/>
        <end position="159"/>
    </location>
</feature>
<feature type="transmembrane region" description="Helical" evidence="2">
    <location>
        <begin position="12"/>
        <end position="35"/>
    </location>
</feature>
<name>A0ABD5W9H5_9EURY</name>
<feature type="compositionally biased region" description="Basic residues" evidence="1">
    <location>
        <begin position="98"/>
        <end position="128"/>
    </location>
</feature>
<feature type="compositionally biased region" description="Basic residues" evidence="1">
    <location>
        <begin position="137"/>
        <end position="159"/>
    </location>
</feature>
<keyword evidence="2" id="KW-0472">Membrane</keyword>
<evidence type="ECO:0000256" key="2">
    <source>
        <dbReference type="SAM" id="Phobius"/>
    </source>
</evidence>
<dbReference type="RefSeq" id="WP_390210014.1">
    <property type="nucleotide sequence ID" value="NZ_JBHTAH010000002.1"/>
</dbReference>
<gene>
    <name evidence="4" type="ORF">ACFQL9_03135</name>
</gene>
<evidence type="ECO:0000256" key="1">
    <source>
        <dbReference type="SAM" id="MobiDB-lite"/>
    </source>
</evidence>
<keyword evidence="2" id="KW-0812">Transmembrane</keyword>
<dbReference type="InterPro" id="IPR002550">
    <property type="entry name" value="CNNM"/>
</dbReference>
<sequence>MLRELRHDPHRLLVTILVGNNVVDVAIASLTTVLVTEYPLDGTDVTVATIAASFLILILILILIFGEIVPMSHGLGRVRVGHDRGAAGRGRRDLAVPGRRRRLRRRHATDHRVHRRGDGHRVALHRRVRPDGERSPVGRRRPVVPTRRPHPTSRSRRCS</sequence>
<evidence type="ECO:0000259" key="3">
    <source>
        <dbReference type="Pfam" id="PF01595"/>
    </source>
</evidence>